<dbReference type="Pfam" id="PF00621">
    <property type="entry name" value="RhoGEF"/>
    <property type="match status" value="1"/>
</dbReference>
<dbReference type="Gene3D" id="1.20.900.10">
    <property type="entry name" value="Dbl homology (DH) domain"/>
    <property type="match status" value="1"/>
</dbReference>
<comment type="caution">
    <text evidence="3">The sequence shown here is derived from an EMBL/GenBank/DDBJ whole genome shotgun (WGS) entry which is preliminary data.</text>
</comment>
<feature type="compositionally biased region" description="Polar residues" evidence="1">
    <location>
        <begin position="109"/>
        <end position="123"/>
    </location>
</feature>
<gene>
    <name evidence="3" type="ORF">D0860_05083</name>
</gene>
<dbReference type="EMBL" id="QWIS01000099">
    <property type="protein sequence ID" value="RMZ07462.1"/>
    <property type="molecule type" value="Genomic_DNA"/>
</dbReference>
<dbReference type="SMART" id="SM00325">
    <property type="entry name" value="RhoGEF"/>
    <property type="match status" value="1"/>
</dbReference>
<feature type="region of interest" description="Disordered" evidence="1">
    <location>
        <begin position="926"/>
        <end position="951"/>
    </location>
</feature>
<protein>
    <recommendedName>
        <fullName evidence="2">DH domain-containing protein</fullName>
    </recommendedName>
</protein>
<evidence type="ECO:0000256" key="1">
    <source>
        <dbReference type="SAM" id="MobiDB-lite"/>
    </source>
</evidence>
<dbReference type="InterPro" id="IPR000219">
    <property type="entry name" value="DH_dom"/>
</dbReference>
<dbReference type="PANTHER" id="PTHR12673">
    <property type="entry name" value="FACIOGENITAL DYSPLASIA PROTEIN"/>
    <property type="match status" value="1"/>
</dbReference>
<dbReference type="Gene3D" id="2.30.29.30">
    <property type="entry name" value="Pleckstrin-homology domain (PH domain)/Phosphotyrosine-binding domain (PTB)"/>
    <property type="match status" value="1"/>
</dbReference>
<feature type="region of interest" description="Disordered" evidence="1">
    <location>
        <begin position="93"/>
        <end position="201"/>
    </location>
</feature>
<sequence>MDDLFGSSCSSTSSAATVQHHKVRSFSTNSLSSVGSFISRRYHGETTPRSTSALNLTLPLSGRRWSGSSNMVQADGSAHGEHRGLRLVDVAESADETQCGPEVELSLHRSPSVTKKQDTSQADISPKAASLNQDEAEAASSLPPSSSPVNFRRWVSTLRKKKAQKPVQVTPRDQRWTLDDFEASNSPNQTQYRHSQHRKQGSYSSSVAFVTAVRSATATLASASVATVSRRNSKWRRVQRSSLISGSEARPSIETQRSVMDDAAKARSRKRRERIEELIRTEEGYVADLKALSNALYTILGYQPDSQSSARNRASTTLSQLILLHEDVLTQMRRCVPFADRDKPSRPVRGHCRWYSVDGSLPTRKQTTGARRARRSLNLHRSSEDETALAPMCDPKILVAVARVFGDRIERFTEYERFGGYYELVRADIDQMSTSMATWSEYDSAIETLAYTINPVQSRDANKRKALTVKDLLIKPIQRLPRYELLFSDLWKLTPVCDDPDCHATLQKLLIDINQACKLMNQAKDDRTALRVLEVTWLIGERLTFSGQVPRSVFLQLLGQVVLCGCLHIAYRTRERVRGCYVICILFETTLLLAAAPEDQQKYSTLAGIALANATIADCDDMKGLQCYTAPHSWKLVFEHSAKMYEVNFTACSAPEKDAWIKRISDTTATQSQAVAEGAANTFELQSPIVTEMRSIGRAFGKPGSFVRRMSVRRAATVGPTTDLNQVIIKNTQAVKEALENNSTAPLPIGRSQTVAGPSQVQTLAPRRADRVRLEALLSDVWSKEALPYPGMTMRRTEDIRASANNVMRKFSMASIASNFSTSKRNASYTSISSARHNNNNNNNKEDSRSGSGSRATTSRKHRKHARPPLVDFHNAPDAFLPEDFGLEDPTKRKRSALRTLTMNIERPFTPLLGENKPVAALRRTQSVRDDGQHAAMSAEETAGMEEGDAGHEGAPPVYSVVQEAGDGGTARTPRMRKSRNRLLKIFHMGGEVSHRSPIIPRRCAKAFQNAGAFRDRVQGSGWVRDIGIHGAREVRMGRRGGAAAGVEEDVAIAGRLHHRAGRDATAASKGSVVTDI</sequence>
<dbReference type="SUPFAM" id="SSF50729">
    <property type="entry name" value="PH domain-like"/>
    <property type="match status" value="1"/>
</dbReference>
<feature type="compositionally biased region" description="Basic residues" evidence="1">
    <location>
        <begin position="858"/>
        <end position="867"/>
    </location>
</feature>
<organism evidence="3 4">
    <name type="scientific">Hortaea werneckii</name>
    <name type="common">Black yeast</name>
    <name type="synonym">Cladosporium werneckii</name>
    <dbReference type="NCBI Taxonomy" id="91943"/>
    <lineage>
        <taxon>Eukaryota</taxon>
        <taxon>Fungi</taxon>
        <taxon>Dikarya</taxon>
        <taxon>Ascomycota</taxon>
        <taxon>Pezizomycotina</taxon>
        <taxon>Dothideomycetes</taxon>
        <taxon>Dothideomycetidae</taxon>
        <taxon>Mycosphaerellales</taxon>
        <taxon>Teratosphaeriaceae</taxon>
        <taxon>Hortaea</taxon>
    </lineage>
</organism>
<dbReference type="Proteomes" id="UP000280598">
    <property type="component" value="Unassembled WGS sequence"/>
</dbReference>
<evidence type="ECO:0000259" key="2">
    <source>
        <dbReference type="PROSITE" id="PS50010"/>
    </source>
</evidence>
<dbReference type="InterPro" id="IPR011993">
    <property type="entry name" value="PH-like_dom_sf"/>
</dbReference>
<reference evidence="3 4" key="1">
    <citation type="journal article" date="2018" name="BMC Genomics">
        <title>Genomic evidence for intraspecific hybridization in a clonal and extremely halotolerant yeast.</title>
        <authorList>
            <person name="Gostincar C."/>
            <person name="Stajich J.E."/>
            <person name="Zupancic J."/>
            <person name="Zalar P."/>
            <person name="Gunde-Cimerman N."/>
        </authorList>
    </citation>
    <scope>NUCLEOTIDE SEQUENCE [LARGE SCALE GENOMIC DNA]</scope>
    <source>
        <strain evidence="3 4">EXF-562</strain>
    </source>
</reference>
<evidence type="ECO:0000313" key="3">
    <source>
        <dbReference type="EMBL" id="RMZ07462.1"/>
    </source>
</evidence>
<dbReference type="PANTHER" id="PTHR12673:SF159">
    <property type="entry name" value="LD03170P"/>
    <property type="match status" value="1"/>
</dbReference>
<feature type="compositionally biased region" description="Polar residues" evidence="1">
    <location>
        <begin position="183"/>
        <end position="193"/>
    </location>
</feature>
<proteinExistence type="predicted"/>
<accession>A0A3M7H3L1</accession>
<feature type="domain" description="DH" evidence="2">
    <location>
        <begin position="270"/>
        <end position="523"/>
    </location>
</feature>
<name>A0A3M7H3L1_HORWE</name>
<dbReference type="GO" id="GO:0005737">
    <property type="term" value="C:cytoplasm"/>
    <property type="evidence" value="ECO:0007669"/>
    <property type="project" value="TreeGrafter"/>
</dbReference>
<dbReference type="PROSITE" id="PS50010">
    <property type="entry name" value="DH_2"/>
    <property type="match status" value="1"/>
</dbReference>
<feature type="compositionally biased region" description="Polar residues" evidence="1">
    <location>
        <begin position="824"/>
        <end position="837"/>
    </location>
</feature>
<dbReference type="AlphaFoldDB" id="A0A3M7H3L1"/>
<dbReference type="GO" id="GO:0005085">
    <property type="term" value="F:guanyl-nucleotide exchange factor activity"/>
    <property type="evidence" value="ECO:0007669"/>
    <property type="project" value="InterPro"/>
</dbReference>
<dbReference type="InterPro" id="IPR051092">
    <property type="entry name" value="FYVE_RhoGEF_PH"/>
</dbReference>
<feature type="compositionally biased region" description="Low complexity" evidence="1">
    <location>
        <begin position="138"/>
        <end position="148"/>
    </location>
</feature>
<feature type="region of interest" description="Disordered" evidence="1">
    <location>
        <begin position="824"/>
        <end position="875"/>
    </location>
</feature>
<dbReference type="VEuPathDB" id="FungiDB:BTJ68_08039"/>
<dbReference type="InterPro" id="IPR035899">
    <property type="entry name" value="DBL_dom_sf"/>
</dbReference>
<evidence type="ECO:0000313" key="4">
    <source>
        <dbReference type="Proteomes" id="UP000280598"/>
    </source>
</evidence>
<dbReference type="SUPFAM" id="SSF48065">
    <property type="entry name" value="DBL homology domain (DH-domain)"/>
    <property type="match status" value="1"/>
</dbReference>